<keyword evidence="3" id="KW-1185">Reference proteome</keyword>
<reference evidence="2 3" key="1">
    <citation type="submission" date="2022-10" db="EMBL/GenBank/DDBJ databases">
        <title>The complete genomes of actinobacterial strains from the NBC collection.</title>
        <authorList>
            <person name="Joergensen T.S."/>
            <person name="Alvarez Arevalo M."/>
            <person name="Sterndorff E.B."/>
            <person name="Faurdal D."/>
            <person name="Vuksanovic O."/>
            <person name="Mourched A.-S."/>
            <person name="Charusanti P."/>
            <person name="Shaw S."/>
            <person name="Blin K."/>
            <person name="Weber T."/>
        </authorList>
    </citation>
    <scope>NUCLEOTIDE SEQUENCE [LARGE SCALE GENOMIC DNA]</scope>
    <source>
        <strain evidence="2 3">NBC_01247</strain>
    </source>
</reference>
<feature type="region of interest" description="Disordered" evidence="1">
    <location>
        <begin position="208"/>
        <end position="247"/>
    </location>
</feature>
<accession>A0ABZ1WHM8</accession>
<sequence length="247" mass="24857">MSTATEAAGEPSVEFEVPPDFVPFEQVTDADAAAAVVLARLGTSAAGLGADHLPALTELYLDGSAALVAAGTIWSGTAFGSIDGAPSTAVLTVAGVDTGPSDRRTAAAGLLSVLTTEGEAAGAEVREFTAPAGPVVVTVRTTPGWEVPADGGGTARIPLLRAQGYLPLPGPGGGVLVVDLTTPDLAHWEDAYAPLFTRVLRSIDFPPERAQAHAPPAPAPAGEQAPDPFGTALTGRPAPFRTGPVRP</sequence>
<organism evidence="2 3">
    <name type="scientific">Kitasatospora herbaricolor</name>
    <dbReference type="NCBI Taxonomy" id="68217"/>
    <lineage>
        <taxon>Bacteria</taxon>
        <taxon>Bacillati</taxon>
        <taxon>Actinomycetota</taxon>
        <taxon>Actinomycetes</taxon>
        <taxon>Kitasatosporales</taxon>
        <taxon>Streptomycetaceae</taxon>
        <taxon>Kitasatospora</taxon>
    </lineage>
</organism>
<dbReference type="EMBL" id="CP108482">
    <property type="protein sequence ID" value="WUS60397.1"/>
    <property type="molecule type" value="Genomic_DNA"/>
</dbReference>
<feature type="compositionally biased region" description="Low complexity" evidence="1">
    <location>
        <begin position="212"/>
        <end position="226"/>
    </location>
</feature>
<dbReference type="Proteomes" id="UP001432014">
    <property type="component" value="Chromosome"/>
</dbReference>
<evidence type="ECO:0000256" key="1">
    <source>
        <dbReference type="SAM" id="MobiDB-lite"/>
    </source>
</evidence>
<protein>
    <submittedName>
        <fullName evidence="2">Uncharacterized protein</fullName>
    </submittedName>
</protein>
<evidence type="ECO:0000313" key="2">
    <source>
        <dbReference type="EMBL" id="WUS60397.1"/>
    </source>
</evidence>
<proteinExistence type="predicted"/>
<dbReference type="RefSeq" id="WP_329493504.1">
    <property type="nucleotide sequence ID" value="NZ_CP108460.1"/>
</dbReference>
<evidence type="ECO:0000313" key="3">
    <source>
        <dbReference type="Proteomes" id="UP001432014"/>
    </source>
</evidence>
<gene>
    <name evidence="2" type="ORF">OG469_35865</name>
</gene>
<name>A0ABZ1WHM8_9ACTN</name>